<comment type="caution">
    <text evidence="1">The sequence shown here is derived from an EMBL/GenBank/DDBJ whole genome shotgun (WGS) entry which is preliminary data.</text>
</comment>
<dbReference type="AlphaFoldDB" id="A0AAW1X8P2"/>
<gene>
    <name evidence="1" type="ORF">M0R45_020531</name>
</gene>
<accession>A0AAW1X8P2</accession>
<organism evidence="1 2">
    <name type="scientific">Rubus argutus</name>
    <name type="common">Southern blackberry</name>
    <dbReference type="NCBI Taxonomy" id="59490"/>
    <lineage>
        <taxon>Eukaryota</taxon>
        <taxon>Viridiplantae</taxon>
        <taxon>Streptophyta</taxon>
        <taxon>Embryophyta</taxon>
        <taxon>Tracheophyta</taxon>
        <taxon>Spermatophyta</taxon>
        <taxon>Magnoliopsida</taxon>
        <taxon>eudicotyledons</taxon>
        <taxon>Gunneridae</taxon>
        <taxon>Pentapetalae</taxon>
        <taxon>rosids</taxon>
        <taxon>fabids</taxon>
        <taxon>Rosales</taxon>
        <taxon>Rosaceae</taxon>
        <taxon>Rosoideae</taxon>
        <taxon>Rosoideae incertae sedis</taxon>
        <taxon>Rubus</taxon>
    </lineage>
</organism>
<name>A0AAW1X8P2_RUBAR</name>
<evidence type="ECO:0000313" key="1">
    <source>
        <dbReference type="EMBL" id="KAK9933331.1"/>
    </source>
</evidence>
<protein>
    <submittedName>
        <fullName evidence="1">Uncharacterized protein</fullName>
    </submittedName>
</protein>
<evidence type="ECO:0000313" key="2">
    <source>
        <dbReference type="Proteomes" id="UP001457282"/>
    </source>
</evidence>
<dbReference type="Proteomes" id="UP001457282">
    <property type="component" value="Unassembled WGS sequence"/>
</dbReference>
<sequence length="66" mass="6512">MAGSMVGKIGCVLGPVTSQTHQQGTSMVALAVAGFGPVGFKSKSAFGLGTLGLVCGDKRFTGGYCA</sequence>
<dbReference type="EMBL" id="JBEDUW010000004">
    <property type="protein sequence ID" value="KAK9933331.1"/>
    <property type="molecule type" value="Genomic_DNA"/>
</dbReference>
<reference evidence="1 2" key="1">
    <citation type="journal article" date="2023" name="G3 (Bethesda)">
        <title>A chromosome-length genome assembly and annotation of blackberry (Rubus argutus, cv. 'Hillquist').</title>
        <authorList>
            <person name="Bruna T."/>
            <person name="Aryal R."/>
            <person name="Dudchenko O."/>
            <person name="Sargent D.J."/>
            <person name="Mead D."/>
            <person name="Buti M."/>
            <person name="Cavallini A."/>
            <person name="Hytonen T."/>
            <person name="Andres J."/>
            <person name="Pham M."/>
            <person name="Weisz D."/>
            <person name="Mascagni F."/>
            <person name="Usai G."/>
            <person name="Natali L."/>
            <person name="Bassil N."/>
            <person name="Fernandez G.E."/>
            <person name="Lomsadze A."/>
            <person name="Armour M."/>
            <person name="Olukolu B."/>
            <person name="Poorten T."/>
            <person name="Britton C."/>
            <person name="Davik J."/>
            <person name="Ashrafi H."/>
            <person name="Aiden E.L."/>
            <person name="Borodovsky M."/>
            <person name="Worthington M."/>
        </authorList>
    </citation>
    <scope>NUCLEOTIDE SEQUENCE [LARGE SCALE GENOMIC DNA]</scope>
    <source>
        <strain evidence="1">PI 553951</strain>
    </source>
</reference>
<keyword evidence="2" id="KW-1185">Reference proteome</keyword>
<proteinExistence type="predicted"/>